<feature type="compositionally biased region" description="Basic and acidic residues" evidence="2">
    <location>
        <begin position="158"/>
        <end position="170"/>
    </location>
</feature>
<dbReference type="InterPro" id="IPR027640">
    <property type="entry name" value="Kinesin-like_fam"/>
</dbReference>
<feature type="region of interest" description="Disordered" evidence="2">
    <location>
        <begin position="205"/>
        <end position="262"/>
    </location>
</feature>
<dbReference type="PANTHER" id="PTHR47969">
    <property type="entry name" value="CHROMOSOME-ASSOCIATED KINESIN KIF4A-RELATED"/>
    <property type="match status" value="1"/>
</dbReference>
<feature type="compositionally biased region" description="Acidic residues" evidence="2">
    <location>
        <begin position="139"/>
        <end position="157"/>
    </location>
</feature>
<reference evidence="3 4" key="1">
    <citation type="submission" date="2020-02" db="EMBL/GenBank/DDBJ databases">
        <authorList>
            <person name="Ma Q."/>
            <person name="Huang Y."/>
            <person name="Song X."/>
            <person name="Pei D."/>
        </authorList>
    </citation>
    <scope>NUCLEOTIDE SEQUENCE [LARGE SCALE GENOMIC DNA]</scope>
    <source>
        <strain evidence="3">Sxm20200214</strain>
        <tissue evidence="3">Leaf</tissue>
    </source>
</reference>
<dbReference type="AlphaFoldDB" id="A0A8X7S821"/>
<evidence type="ECO:0000256" key="2">
    <source>
        <dbReference type="SAM" id="MobiDB-lite"/>
    </source>
</evidence>
<dbReference type="GO" id="GO:0007052">
    <property type="term" value="P:mitotic spindle organization"/>
    <property type="evidence" value="ECO:0007669"/>
    <property type="project" value="TreeGrafter"/>
</dbReference>
<feature type="region of interest" description="Disordered" evidence="2">
    <location>
        <begin position="305"/>
        <end position="351"/>
    </location>
</feature>
<feature type="compositionally biased region" description="Polar residues" evidence="2">
    <location>
        <begin position="211"/>
        <end position="225"/>
    </location>
</feature>
<organism evidence="3 4">
    <name type="scientific">Brassica carinata</name>
    <name type="common">Ethiopian mustard</name>
    <name type="synonym">Abyssinian cabbage</name>
    <dbReference type="NCBI Taxonomy" id="52824"/>
    <lineage>
        <taxon>Eukaryota</taxon>
        <taxon>Viridiplantae</taxon>
        <taxon>Streptophyta</taxon>
        <taxon>Embryophyta</taxon>
        <taxon>Tracheophyta</taxon>
        <taxon>Spermatophyta</taxon>
        <taxon>Magnoliopsida</taxon>
        <taxon>eudicotyledons</taxon>
        <taxon>Gunneridae</taxon>
        <taxon>Pentapetalae</taxon>
        <taxon>rosids</taxon>
        <taxon>malvids</taxon>
        <taxon>Brassicales</taxon>
        <taxon>Brassicaceae</taxon>
        <taxon>Brassiceae</taxon>
        <taxon>Brassica</taxon>
    </lineage>
</organism>
<gene>
    <name evidence="3" type="ORF">Bca52824_029878</name>
</gene>
<dbReference type="PANTHER" id="PTHR47969:SF11">
    <property type="entry name" value="KINESIN MOTOR DOMAIN-CONTAINING PROTEIN"/>
    <property type="match status" value="1"/>
</dbReference>
<name>A0A8X7S821_BRACI</name>
<feature type="region of interest" description="Disordered" evidence="2">
    <location>
        <begin position="137"/>
        <end position="175"/>
    </location>
</feature>
<dbReference type="Proteomes" id="UP000886595">
    <property type="component" value="Unassembled WGS sequence"/>
</dbReference>
<evidence type="ECO:0000313" key="3">
    <source>
        <dbReference type="EMBL" id="KAG2301227.1"/>
    </source>
</evidence>
<dbReference type="GO" id="GO:0003777">
    <property type="term" value="F:microtubule motor activity"/>
    <property type="evidence" value="ECO:0007669"/>
    <property type="project" value="InterPro"/>
</dbReference>
<accession>A0A8X7S821</accession>
<protein>
    <submittedName>
        <fullName evidence="3">Uncharacterized protein</fullName>
    </submittedName>
</protein>
<keyword evidence="1" id="KW-0175">Coiled coil</keyword>
<dbReference type="EMBL" id="JAAMPC010000007">
    <property type="protein sequence ID" value="KAG2301227.1"/>
    <property type="molecule type" value="Genomic_DNA"/>
</dbReference>
<feature type="compositionally biased region" description="Basic and acidic residues" evidence="2">
    <location>
        <begin position="340"/>
        <end position="351"/>
    </location>
</feature>
<comment type="caution">
    <text evidence="3">The sequence shown here is derived from an EMBL/GenBank/DDBJ whole genome shotgun (WGS) entry which is preliminary data.</text>
</comment>
<proteinExistence type="predicted"/>
<sequence length="351" mass="39690">MIATSSNTLVSMASQLSEAEERERVFSGRGRWNQVRALGDAKNIMNYLFNLASSARCVARDRVADCRVKDVLIKDLKEKIVKFSSFIRHLKDQKADLLNQVKEQTSALEKWAAQEKLDSEHELKNPEVRNSVLLHEDMETSDSEESEHELDDPDFDDEWKPEQESERDSEQESVIKQNRKRYFKVGRGSSSVMLRRSYEENLLCSDEEVRSTTSSDSVQETNDNEGTNRRRKPLSDIGNTTHPYLDQNLLGSNVPKPSQRKTLKKPVLQLVVDPPPTTLSQEEPQARPVVLDEANGMKLKLPRAMTSVSSNGSNLLMERNADQSVGESVGNGDRPSGSRCSDEKENHTSRI</sequence>
<evidence type="ECO:0000256" key="1">
    <source>
        <dbReference type="SAM" id="Coils"/>
    </source>
</evidence>
<dbReference type="GO" id="GO:0005875">
    <property type="term" value="C:microtubule associated complex"/>
    <property type="evidence" value="ECO:0007669"/>
    <property type="project" value="TreeGrafter"/>
</dbReference>
<dbReference type="GO" id="GO:0051231">
    <property type="term" value="P:spindle elongation"/>
    <property type="evidence" value="ECO:0007669"/>
    <property type="project" value="TreeGrafter"/>
</dbReference>
<feature type="coiled-coil region" evidence="1">
    <location>
        <begin position="87"/>
        <end position="114"/>
    </location>
</feature>
<dbReference type="GO" id="GO:0007018">
    <property type="term" value="P:microtubule-based movement"/>
    <property type="evidence" value="ECO:0007669"/>
    <property type="project" value="InterPro"/>
</dbReference>
<keyword evidence="4" id="KW-1185">Reference proteome</keyword>
<dbReference type="OrthoDB" id="1750655at2759"/>
<evidence type="ECO:0000313" key="4">
    <source>
        <dbReference type="Proteomes" id="UP000886595"/>
    </source>
</evidence>